<evidence type="ECO:0000256" key="2">
    <source>
        <dbReference type="ARBA" id="ARBA00007400"/>
    </source>
</evidence>
<evidence type="ECO:0000256" key="5">
    <source>
        <dbReference type="ARBA" id="ARBA00022989"/>
    </source>
</evidence>
<keyword evidence="6 7" id="KW-0472">Membrane</keyword>
<comment type="subcellular location">
    <subcellularLocation>
        <location evidence="1">Cell membrane</location>
        <topology evidence="1">Multi-pass membrane protein</topology>
    </subcellularLocation>
</comment>
<sequence>MIVTNNKKIHIECLRILAIFFVIFNHTGTTGFQYYTTLNFSMKYILCSSLSVLCTVAVPLFFMISGALLLKKDESFKKILKRITRIFFVLVLTSLFYYIISADNFNQLSIIDFIRIIYTDTMTTPLWYLYAYLAFLFTLPFLRLIARNMKDNDFKYLIILSLLFFVGRSVIAGLTGYWLNKNFSILFIESTIYYPLIGYYVEHRLDIKKFKKIHMILIFILLIINIFVGSLFNYLQILRSTNSLDQTFLSSFNSINAIIVYIFIKFILNKVEISIFLKKIVNLVGGCTFGIYLIEEFLRSKLYWRFYNFINIIFGNMITSILSVICCIFIGTLFIFLLKKLPVIKNLL</sequence>
<feature type="transmembrane region" description="Helical" evidence="7">
    <location>
        <begin position="247"/>
        <end position="268"/>
    </location>
</feature>
<keyword evidence="5 7" id="KW-1133">Transmembrane helix</keyword>
<evidence type="ECO:0000259" key="8">
    <source>
        <dbReference type="Pfam" id="PF01757"/>
    </source>
</evidence>
<dbReference type="PANTHER" id="PTHR40074:SF2">
    <property type="entry name" value="O-ACETYLTRANSFERASE WECH"/>
    <property type="match status" value="1"/>
</dbReference>
<comment type="caution">
    <text evidence="9">The sequence shown here is derived from an EMBL/GenBank/DDBJ whole genome shotgun (WGS) entry which is preliminary data.</text>
</comment>
<dbReference type="AlphaFoldDB" id="A0A1Y4SNX3"/>
<evidence type="ECO:0000256" key="3">
    <source>
        <dbReference type="ARBA" id="ARBA00022475"/>
    </source>
</evidence>
<dbReference type="GO" id="GO:0009246">
    <property type="term" value="P:enterobacterial common antigen biosynthetic process"/>
    <property type="evidence" value="ECO:0007669"/>
    <property type="project" value="TreeGrafter"/>
</dbReference>
<proteinExistence type="inferred from homology"/>
<dbReference type="PANTHER" id="PTHR40074">
    <property type="entry name" value="O-ACETYLTRANSFERASE WECH"/>
    <property type="match status" value="1"/>
</dbReference>
<keyword evidence="3" id="KW-1003">Cell membrane</keyword>
<reference evidence="9 10" key="1">
    <citation type="journal article" date="2018" name="BMC Genomics">
        <title>Whole genome sequencing and function prediction of 133 gut anaerobes isolated from chicken caecum in pure cultures.</title>
        <authorList>
            <person name="Medvecky M."/>
            <person name="Cejkova D."/>
            <person name="Polansky O."/>
            <person name="Karasova D."/>
            <person name="Kubasova T."/>
            <person name="Cizek A."/>
            <person name="Rychlik I."/>
        </authorList>
    </citation>
    <scope>NUCLEOTIDE SEQUENCE [LARGE SCALE GENOMIC DNA]</scope>
    <source>
        <strain evidence="9 10">An13</strain>
    </source>
</reference>
<organism evidence="9 10">
    <name type="scientific">Massilimicrobiota timonensis</name>
    <dbReference type="NCBI Taxonomy" id="1776392"/>
    <lineage>
        <taxon>Bacteria</taxon>
        <taxon>Bacillati</taxon>
        <taxon>Bacillota</taxon>
        <taxon>Erysipelotrichia</taxon>
        <taxon>Erysipelotrichales</taxon>
        <taxon>Erysipelotrichaceae</taxon>
        <taxon>Massilimicrobiota</taxon>
    </lineage>
</organism>
<dbReference type="Pfam" id="PF01757">
    <property type="entry name" value="Acyl_transf_3"/>
    <property type="match status" value="1"/>
</dbReference>
<feature type="transmembrane region" description="Helical" evidence="7">
    <location>
        <begin position="127"/>
        <end position="145"/>
    </location>
</feature>
<evidence type="ECO:0000256" key="4">
    <source>
        <dbReference type="ARBA" id="ARBA00022692"/>
    </source>
</evidence>
<evidence type="ECO:0000256" key="6">
    <source>
        <dbReference type="ARBA" id="ARBA00023136"/>
    </source>
</evidence>
<feature type="transmembrane region" description="Helical" evidence="7">
    <location>
        <begin position="213"/>
        <end position="235"/>
    </location>
</feature>
<feature type="transmembrane region" description="Helical" evidence="7">
    <location>
        <begin position="306"/>
        <end position="338"/>
    </location>
</feature>
<protein>
    <recommendedName>
        <fullName evidence="8">Acyltransferase 3 domain-containing protein</fullName>
    </recommendedName>
</protein>
<dbReference type="GO" id="GO:0016413">
    <property type="term" value="F:O-acetyltransferase activity"/>
    <property type="evidence" value="ECO:0007669"/>
    <property type="project" value="TreeGrafter"/>
</dbReference>
<keyword evidence="10" id="KW-1185">Reference proteome</keyword>
<dbReference type="Proteomes" id="UP000195305">
    <property type="component" value="Unassembled WGS sequence"/>
</dbReference>
<accession>A0A1Y4SNX3</accession>
<feature type="transmembrane region" description="Helical" evidence="7">
    <location>
        <begin position="12"/>
        <end position="35"/>
    </location>
</feature>
<dbReference type="GO" id="GO:0005886">
    <property type="term" value="C:plasma membrane"/>
    <property type="evidence" value="ECO:0007669"/>
    <property type="project" value="UniProtKB-SubCell"/>
</dbReference>
<evidence type="ECO:0000256" key="1">
    <source>
        <dbReference type="ARBA" id="ARBA00004651"/>
    </source>
</evidence>
<feature type="transmembrane region" description="Helical" evidence="7">
    <location>
        <begin position="275"/>
        <end position="294"/>
    </location>
</feature>
<feature type="domain" description="Acyltransferase 3" evidence="8">
    <location>
        <begin position="11"/>
        <end position="338"/>
    </location>
</feature>
<comment type="similarity">
    <text evidence="2">Belongs to the acyltransferase 3 family.</text>
</comment>
<dbReference type="OrthoDB" id="9810469at2"/>
<dbReference type="EMBL" id="NFLJ01000053">
    <property type="protein sequence ID" value="OUQ31577.1"/>
    <property type="molecule type" value="Genomic_DNA"/>
</dbReference>
<evidence type="ECO:0000313" key="10">
    <source>
        <dbReference type="Proteomes" id="UP000195305"/>
    </source>
</evidence>
<dbReference type="InterPro" id="IPR002656">
    <property type="entry name" value="Acyl_transf_3_dom"/>
</dbReference>
<keyword evidence="4 7" id="KW-0812">Transmembrane</keyword>
<evidence type="ECO:0000256" key="7">
    <source>
        <dbReference type="SAM" id="Phobius"/>
    </source>
</evidence>
<feature type="transmembrane region" description="Helical" evidence="7">
    <location>
        <begin position="41"/>
        <end position="70"/>
    </location>
</feature>
<evidence type="ECO:0000313" key="9">
    <source>
        <dbReference type="EMBL" id="OUQ31577.1"/>
    </source>
</evidence>
<gene>
    <name evidence="9" type="ORF">B5E75_13175</name>
</gene>
<feature type="transmembrane region" description="Helical" evidence="7">
    <location>
        <begin position="157"/>
        <end position="177"/>
    </location>
</feature>
<name>A0A1Y4SNX3_9FIRM</name>
<feature type="transmembrane region" description="Helical" evidence="7">
    <location>
        <begin position="183"/>
        <end position="201"/>
    </location>
</feature>
<feature type="transmembrane region" description="Helical" evidence="7">
    <location>
        <begin position="82"/>
        <end position="100"/>
    </location>
</feature>